<reference evidence="2" key="1">
    <citation type="submission" date="2015-10" db="EMBL/GenBank/DDBJ databases">
        <authorList>
            <person name="Lehtovirta-Morley L.E."/>
            <person name="Vieille C."/>
        </authorList>
    </citation>
    <scope>NUCLEOTIDE SEQUENCE [LARGE SCALE GENOMIC DNA]</scope>
</reference>
<gene>
    <name evidence="1" type="ORF">NDEV_1294</name>
</gene>
<name>A0A128A3Y7_9ARCH</name>
<dbReference type="EMBL" id="LN890280">
    <property type="protein sequence ID" value="CUR52059.1"/>
    <property type="molecule type" value="Genomic_DNA"/>
</dbReference>
<sequence>MMENEDLMVQLSQEKNLECSMDIEEKSYRIQSVSIVKSTVPVRKPTTRGGVYFTDVMAYKIKAVTKDLSITGEIPKLMLGPSTDFKPIIIKTKLTIDGTEHQVILTTHLTNAVNTKDRVELNLIVDKADLK</sequence>
<proteinExistence type="predicted"/>
<keyword evidence="2" id="KW-1185">Reference proteome</keyword>
<protein>
    <submittedName>
        <fullName evidence="1">Uncharacterized protein</fullName>
    </submittedName>
</protein>
<evidence type="ECO:0000313" key="1">
    <source>
        <dbReference type="EMBL" id="CUR52059.1"/>
    </source>
</evidence>
<evidence type="ECO:0000313" key="2">
    <source>
        <dbReference type="Proteomes" id="UP000196239"/>
    </source>
</evidence>
<dbReference type="KEGG" id="ndv:NDEV_1294"/>
<accession>A0A128A3Y7</accession>
<dbReference type="AlphaFoldDB" id="A0A128A3Y7"/>
<organism evidence="1 2">
    <name type="scientific">Nitrosotalea devaniterrae</name>
    <dbReference type="NCBI Taxonomy" id="1078905"/>
    <lineage>
        <taxon>Archaea</taxon>
        <taxon>Nitrososphaerota</taxon>
        <taxon>Nitrososphaeria</taxon>
        <taxon>Nitrosotaleales</taxon>
        <taxon>Nitrosotaleaceae</taxon>
        <taxon>Nitrosotalea</taxon>
    </lineage>
</organism>
<dbReference type="Proteomes" id="UP000196239">
    <property type="component" value="Chromosome 1"/>
</dbReference>